<keyword evidence="2" id="KW-1185">Reference proteome</keyword>
<evidence type="ECO:0000313" key="2">
    <source>
        <dbReference type="Proteomes" id="UP001057402"/>
    </source>
</evidence>
<evidence type="ECO:0000313" key="1">
    <source>
        <dbReference type="EMBL" id="KAI4338663.1"/>
    </source>
</evidence>
<name>A0ACB9NQF3_9MYRT</name>
<proteinExistence type="predicted"/>
<comment type="caution">
    <text evidence="1">The sequence shown here is derived from an EMBL/GenBank/DDBJ whole genome shotgun (WGS) entry which is preliminary data.</text>
</comment>
<protein>
    <submittedName>
        <fullName evidence="1">Uncharacterized protein</fullName>
    </submittedName>
</protein>
<dbReference type="EMBL" id="CM042886">
    <property type="protein sequence ID" value="KAI4338663.1"/>
    <property type="molecule type" value="Genomic_DNA"/>
</dbReference>
<accession>A0ACB9NQF3</accession>
<dbReference type="Proteomes" id="UP001057402">
    <property type="component" value="Chromosome 7"/>
</dbReference>
<sequence length="93" mass="10394">MIVCLAHIPWRTECLTGTAKGIDGAIQKAEEIVSSNPDCYLLRQFANPSNPKIHYETRKGRSTLSSRDSGPEELSLGLANFLRRKIYFQVING</sequence>
<reference evidence="2" key="1">
    <citation type="journal article" date="2023" name="Front. Plant Sci.">
        <title>Chromosomal-level genome assembly of Melastoma candidum provides insights into trichome evolution.</title>
        <authorList>
            <person name="Zhong Y."/>
            <person name="Wu W."/>
            <person name="Sun C."/>
            <person name="Zou P."/>
            <person name="Liu Y."/>
            <person name="Dai S."/>
            <person name="Zhou R."/>
        </authorList>
    </citation>
    <scope>NUCLEOTIDE SEQUENCE [LARGE SCALE GENOMIC DNA]</scope>
</reference>
<organism evidence="1 2">
    <name type="scientific">Melastoma candidum</name>
    <dbReference type="NCBI Taxonomy" id="119954"/>
    <lineage>
        <taxon>Eukaryota</taxon>
        <taxon>Viridiplantae</taxon>
        <taxon>Streptophyta</taxon>
        <taxon>Embryophyta</taxon>
        <taxon>Tracheophyta</taxon>
        <taxon>Spermatophyta</taxon>
        <taxon>Magnoliopsida</taxon>
        <taxon>eudicotyledons</taxon>
        <taxon>Gunneridae</taxon>
        <taxon>Pentapetalae</taxon>
        <taxon>rosids</taxon>
        <taxon>malvids</taxon>
        <taxon>Myrtales</taxon>
        <taxon>Melastomataceae</taxon>
        <taxon>Melastomatoideae</taxon>
        <taxon>Melastomateae</taxon>
        <taxon>Melastoma</taxon>
    </lineage>
</organism>
<gene>
    <name evidence="1" type="ORF">MLD38_023693</name>
</gene>